<dbReference type="Proteomes" id="UP000267464">
    <property type="component" value="Unassembled WGS sequence"/>
</dbReference>
<dbReference type="OrthoDB" id="5292463at2"/>
<keyword evidence="1" id="KW-0831">Ubiquinone biosynthesis</keyword>
<reference evidence="3 4" key="2">
    <citation type="submission" date="2018-12" db="EMBL/GenBank/DDBJ databases">
        <title>Rhizobacter gummiphilus sp. nov., a rubber-degrading bacterium isolated from the soil of a botanical garden in Japan.</title>
        <authorList>
            <person name="Shunsuke S.S."/>
        </authorList>
    </citation>
    <scope>NUCLEOTIDE SEQUENCE [LARGE SCALE GENOMIC DNA]</scope>
    <source>
        <strain evidence="3 4">S-16</strain>
    </source>
</reference>
<dbReference type="Pfam" id="PF02036">
    <property type="entry name" value="SCP2"/>
    <property type="match status" value="1"/>
</dbReference>
<organism evidence="3 4">
    <name type="scientific">Piscinibacter terrae</name>
    <dbReference type="NCBI Taxonomy" id="2496871"/>
    <lineage>
        <taxon>Bacteria</taxon>
        <taxon>Pseudomonadati</taxon>
        <taxon>Pseudomonadota</taxon>
        <taxon>Betaproteobacteria</taxon>
        <taxon>Burkholderiales</taxon>
        <taxon>Sphaerotilaceae</taxon>
        <taxon>Piscinibacter</taxon>
    </lineage>
</organism>
<feature type="domain" description="SCP2" evidence="2">
    <location>
        <begin position="45"/>
        <end position="132"/>
    </location>
</feature>
<evidence type="ECO:0000313" key="3">
    <source>
        <dbReference type="EMBL" id="RQP22677.1"/>
    </source>
</evidence>
<sequence length="139" mass="15091">MNAALPAFGAVAERIRPLVQRLPMQPPALALAAALNRWLRPRLPADALPALSNRCVEIAVTDLGLRLRLQLDPRGFGLASASAPVALRITAAAPAYWRLMSGRDDADRLFFERALVMEGDTEMGLILKNTLDAIGPLWP</sequence>
<comment type="caution">
    <text evidence="3">The sequence shown here is derived from an EMBL/GenBank/DDBJ whole genome shotgun (WGS) entry which is preliminary data.</text>
</comment>
<keyword evidence="4" id="KW-1185">Reference proteome</keyword>
<dbReference type="AlphaFoldDB" id="A0A3N7HKQ9"/>
<name>A0A3N7HKQ9_9BURK</name>
<dbReference type="EMBL" id="QUSW01000006">
    <property type="protein sequence ID" value="RQP22677.1"/>
    <property type="molecule type" value="Genomic_DNA"/>
</dbReference>
<dbReference type="HAMAP" id="MF_02231">
    <property type="entry name" value="UbiT"/>
    <property type="match status" value="1"/>
</dbReference>
<comment type="similarity">
    <text evidence="1">Belongs to the UbiT family.</text>
</comment>
<dbReference type="RefSeq" id="WP_124542242.1">
    <property type="nucleotide sequence ID" value="NZ_QUSW01000006.1"/>
</dbReference>
<dbReference type="InterPro" id="IPR003033">
    <property type="entry name" value="SCP2_sterol-bd_dom"/>
</dbReference>
<dbReference type="UniPathway" id="UPA00232"/>
<dbReference type="GO" id="GO:0006744">
    <property type="term" value="P:ubiquinone biosynthetic process"/>
    <property type="evidence" value="ECO:0007669"/>
    <property type="project" value="UniProtKB-UniRule"/>
</dbReference>
<accession>A0A3N7HKQ9</accession>
<dbReference type="InterPro" id="IPR016830">
    <property type="entry name" value="UbiT"/>
</dbReference>
<evidence type="ECO:0000259" key="2">
    <source>
        <dbReference type="Pfam" id="PF02036"/>
    </source>
</evidence>
<comment type="pathway">
    <text evidence="1">Cofactor biosynthesis; ubiquinone biosynthesis.</text>
</comment>
<protein>
    <recommendedName>
        <fullName evidence="1">Ubiquinone biosynthesis accessory factor UbiT</fullName>
    </recommendedName>
</protein>
<evidence type="ECO:0000313" key="4">
    <source>
        <dbReference type="Proteomes" id="UP000267464"/>
    </source>
</evidence>
<gene>
    <name evidence="1" type="primary">ubiT</name>
    <name evidence="3" type="ORF">DZC73_20440</name>
</gene>
<dbReference type="InterPro" id="IPR036527">
    <property type="entry name" value="SCP2_sterol-bd_dom_sf"/>
</dbReference>
<reference evidence="3 4" key="1">
    <citation type="submission" date="2018-08" db="EMBL/GenBank/DDBJ databases">
        <authorList>
            <person name="Khan S.A."/>
            <person name="Jeon C.O."/>
            <person name="Chun B.H."/>
            <person name="Jeong S.E."/>
        </authorList>
    </citation>
    <scope>NUCLEOTIDE SEQUENCE [LARGE SCALE GENOMIC DNA]</scope>
    <source>
        <strain evidence="3 4">S-16</strain>
    </source>
</reference>
<dbReference type="SUPFAM" id="SSF55718">
    <property type="entry name" value="SCP-like"/>
    <property type="match status" value="1"/>
</dbReference>
<proteinExistence type="inferred from homology"/>
<comment type="function">
    <text evidence="1">Required for O(2)-independent ubiquinone (coenzyme Q) biosynthesis. Likely functions as an accessory factor.</text>
</comment>
<evidence type="ECO:0000256" key="1">
    <source>
        <dbReference type="HAMAP-Rule" id="MF_02231"/>
    </source>
</evidence>